<keyword evidence="3" id="KW-0812">Transmembrane</keyword>
<feature type="compositionally biased region" description="Basic and acidic residues" evidence="2">
    <location>
        <begin position="135"/>
        <end position="153"/>
    </location>
</feature>
<sequence length="393" mass="43561">MWGNLVENLGLKEGLAEFTEQFNKDAKTTIANTQFAKERGIDVAKLDQWEQHIQEQAIHKTTELHERTIGRAVESLAQDETIAQLLELKQRDSLPEGAADEEVTSAGASGAQLEDEGPIEQPEANDSDVAPSAELVHDTQVRTSTAERAERAPKAKCAGRAATDARPLGPATEQLEVEVASPSRDEAFAHLAELEGRLAELSGVSDDALRQADEAKEEVLLLRRAAQEKDLAMARAAEAQARLEEDLKSSAKRLQDFEANFMERLQREVSQKEQELLDEVTYLRRAGEAKERRIQDLQAEKAAMERRFLVKASAGVDSGDIMLEAHTAIAKAFGDVTVQHPCLRLLDEPMLKFMAVLFKQPLFRRMFFGATTLLWLYVLLLSLLPGGSEVIHT</sequence>
<dbReference type="Proteomes" id="UP001642464">
    <property type="component" value="Unassembled WGS sequence"/>
</dbReference>
<evidence type="ECO:0000256" key="2">
    <source>
        <dbReference type="SAM" id="MobiDB-lite"/>
    </source>
</evidence>
<evidence type="ECO:0000256" key="1">
    <source>
        <dbReference type="SAM" id="Coils"/>
    </source>
</evidence>
<accession>A0ABP0N771</accession>
<evidence type="ECO:0000313" key="5">
    <source>
        <dbReference type="Proteomes" id="UP001642464"/>
    </source>
</evidence>
<keyword evidence="5" id="KW-1185">Reference proteome</keyword>
<feature type="region of interest" description="Disordered" evidence="2">
    <location>
        <begin position="91"/>
        <end position="169"/>
    </location>
</feature>
<gene>
    <name evidence="4" type="ORF">SCF082_LOCUS31034</name>
</gene>
<feature type="compositionally biased region" description="Acidic residues" evidence="2">
    <location>
        <begin position="113"/>
        <end position="126"/>
    </location>
</feature>
<reference evidence="4 5" key="1">
    <citation type="submission" date="2024-02" db="EMBL/GenBank/DDBJ databases">
        <authorList>
            <person name="Chen Y."/>
            <person name="Shah S."/>
            <person name="Dougan E. K."/>
            <person name="Thang M."/>
            <person name="Chan C."/>
        </authorList>
    </citation>
    <scope>NUCLEOTIDE SEQUENCE [LARGE SCALE GENOMIC DNA]</scope>
</reference>
<evidence type="ECO:0000313" key="4">
    <source>
        <dbReference type="EMBL" id="CAK9058085.1"/>
    </source>
</evidence>
<name>A0ABP0N771_9DINO</name>
<evidence type="ECO:0000256" key="3">
    <source>
        <dbReference type="SAM" id="Phobius"/>
    </source>
</evidence>
<protein>
    <submittedName>
        <fullName evidence="4">Extended-spectrum beta-lactamaseR-1</fullName>
    </submittedName>
</protein>
<keyword evidence="3" id="KW-1133">Transmembrane helix</keyword>
<feature type="transmembrane region" description="Helical" evidence="3">
    <location>
        <begin position="362"/>
        <end position="384"/>
    </location>
</feature>
<dbReference type="EMBL" id="CAXAMM010026036">
    <property type="protein sequence ID" value="CAK9058085.1"/>
    <property type="molecule type" value="Genomic_DNA"/>
</dbReference>
<organism evidence="4 5">
    <name type="scientific">Durusdinium trenchii</name>
    <dbReference type="NCBI Taxonomy" id="1381693"/>
    <lineage>
        <taxon>Eukaryota</taxon>
        <taxon>Sar</taxon>
        <taxon>Alveolata</taxon>
        <taxon>Dinophyceae</taxon>
        <taxon>Suessiales</taxon>
        <taxon>Symbiodiniaceae</taxon>
        <taxon>Durusdinium</taxon>
    </lineage>
</organism>
<keyword evidence="3" id="KW-0472">Membrane</keyword>
<comment type="caution">
    <text evidence="4">The sequence shown here is derived from an EMBL/GenBank/DDBJ whole genome shotgun (WGS) entry which is preliminary data.</text>
</comment>
<proteinExistence type="predicted"/>
<feature type="coiled-coil region" evidence="1">
    <location>
        <begin position="191"/>
        <end position="260"/>
    </location>
</feature>
<keyword evidence="1" id="KW-0175">Coiled coil</keyword>